<evidence type="ECO:0000313" key="2">
    <source>
        <dbReference type="EMBL" id="VAI04462.1"/>
    </source>
</evidence>
<evidence type="ECO:0000313" key="3">
    <source>
        <dbReference type="Proteomes" id="UP000324705"/>
    </source>
</evidence>
<dbReference type="Proteomes" id="UP000324705">
    <property type="component" value="Chromosome 4B"/>
</dbReference>
<accession>A0A9R0SZL9</accession>
<name>A0A9R0SZL9_TRITD</name>
<keyword evidence="3" id="KW-1185">Reference proteome</keyword>
<reference evidence="2 3" key="1">
    <citation type="submission" date="2017-09" db="EMBL/GenBank/DDBJ databases">
        <authorList>
            <consortium name="International Durum Wheat Genome Sequencing Consortium (IDWGSC)"/>
            <person name="Milanesi L."/>
        </authorList>
    </citation>
    <scope>NUCLEOTIDE SEQUENCE [LARGE SCALE GENOMIC DNA]</scope>
    <source>
        <strain evidence="3">cv. Svevo</strain>
    </source>
</reference>
<proteinExistence type="predicted"/>
<sequence>MAATPLDSAWEWLITNFSEFQLATVVTFVLHESVFFLSGFPSLLFERFGLFAKYKIQVCSYPSRTPLD</sequence>
<feature type="transmembrane region" description="Helical" evidence="1">
    <location>
        <begin position="20"/>
        <end position="45"/>
    </location>
</feature>
<dbReference type="Gramene" id="TRITD4Bv1G060870.1">
    <property type="protein sequence ID" value="TRITD4Bv1G060870.1"/>
    <property type="gene ID" value="TRITD4Bv1G060870"/>
</dbReference>
<keyword evidence="1" id="KW-1133">Transmembrane helix</keyword>
<evidence type="ECO:0000256" key="1">
    <source>
        <dbReference type="SAM" id="Phobius"/>
    </source>
</evidence>
<protein>
    <submittedName>
        <fullName evidence="2">Uncharacterized protein</fullName>
    </submittedName>
</protein>
<dbReference type="AlphaFoldDB" id="A0A9R0SZL9"/>
<keyword evidence="1" id="KW-0472">Membrane</keyword>
<gene>
    <name evidence="2" type="ORF">TRITD_4Bv1G060870</name>
</gene>
<keyword evidence="1" id="KW-0812">Transmembrane</keyword>
<dbReference type="EMBL" id="LT934118">
    <property type="protein sequence ID" value="VAI04462.1"/>
    <property type="molecule type" value="Genomic_DNA"/>
</dbReference>
<organism evidence="2 3">
    <name type="scientific">Triticum turgidum subsp. durum</name>
    <name type="common">Durum wheat</name>
    <name type="synonym">Triticum durum</name>
    <dbReference type="NCBI Taxonomy" id="4567"/>
    <lineage>
        <taxon>Eukaryota</taxon>
        <taxon>Viridiplantae</taxon>
        <taxon>Streptophyta</taxon>
        <taxon>Embryophyta</taxon>
        <taxon>Tracheophyta</taxon>
        <taxon>Spermatophyta</taxon>
        <taxon>Magnoliopsida</taxon>
        <taxon>Liliopsida</taxon>
        <taxon>Poales</taxon>
        <taxon>Poaceae</taxon>
        <taxon>BOP clade</taxon>
        <taxon>Pooideae</taxon>
        <taxon>Triticodae</taxon>
        <taxon>Triticeae</taxon>
        <taxon>Triticinae</taxon>
        <taxon>Triticum</taxon>
    </lineage>
</organism>